<proteinExistence type="predicted"/>
<sequence length="103" mass="11677">MENELTAHRIEKMAKDISEIIIEKGLSEGEMVLLLKIVKWKSAEMMGKNQLTVKTDDEDLDSVIEGTGMFTAALDLYEHIKNLDRSQAQGALEMTKILYGVYR</sequence>
<reference evidence="1 2" key="1">
    <citation type="submission" date="2013-01" db="EMBL/GenBank/DDBJ databases">
        <title>The Genome Sequence of Clostridium innocuum 2959.</title>
        <authorList>
            <consortium name="The Broad Institute Genome Sequencing Platform"/>
            <person name="Earl A."/>
            <person name="Ward D."/>
            <person name="Feldgarden M."/>
            <person name="Gevers D."/>
            <person name="Courvalin P."/>
            <person name="Lambert T."/>
            <person name="Walker B."/>
            <person name="Young S.K."/>
            <person name="Zeng Q."/>
            <person name="Gargeya S."/>
            <person name="Fitzgerald M."/>
            <person name="Haas B."/>
            <person name="Abouelleil A."/>
            <person name="Alvarado L."/>
            <person name="Arachchi H.M."/>
            <person name="Berlin A.M."/>
            <person name="Chapman S.B."/>
            <person name="Dewar J."/>
            <person name="Goldberg J."/>
            <person name="Griggs A."/>
            <person name="Gujja S."/>
            <person name="Hansen M."/>
            <person name="Howarth C."/>
            <person name="Imamovic A."/>
            <person name="Larimer J."/>
            <person name="McCowan C."/>
            <person name="Murphy C."/>
            <person name="Neiman D."/>
            <person name="Pearson M."/>
            <person name="Priest M."/>
            <person name="Roberts A."/>
            <person name="Saif S."/>
            <person name="Shea T."/>
            <person name="Sisk P."/>
            <person name="Sykes S."/>
            <person name="Wortman J."/>
            <person name="Nusbaum C."/>
            <person name="Birren B."/>
        </authorList>
    </citation>
    <scope>NUCLEOTIDE SEQUENCE [LARGE SCALE GENOMIC DNA]</scope>
    <source>
        <strain evidence="1 2">2959</strain>
    </source>
</reference>
<dbReference type="AlphaFoldDB" id="N9V986"/>
<organism evidence="1 2">
    <name type="scientific">[Clostridium] innocuum 2959</name>
    <dbReference type="NCBI Taxonomy" id="999413"/>
    <lineage>
        <taxon>Bacteria</taxon>
        <taxon>Bacillati</taxon>
        <taxon>Bacillota</taxon>
        <taxon>Clostridia</taxon>
        <taxon>Eubacteriales</taxon>
        <taxon>Clostridiaceae</taxon>
        <taxon>Clostridium</taxon>
    </lineage>
</organism>
<dbReference type="EMBL" id="AGYV01000003">
    <property type="protein sequence ID" value="ENY87150.1"/>
    <property type="molecule type" value="Genomic_DNA"/>
</dbReference>
<gene>
    <name evidence="1" type="ORF">HMPREF1094_02041</name>
</gene>
<name>N9V986_CLOIN</name>
<keyword evidence="2" id="KW-1185">Reference proteome</keyword>
<accession>N9V986</accession>
<comment type="caution">
    <text evidence="1">The sequence shown here is derived from an EMBL/GenBank/DDBJ whole genome shotgun (WGS) entry which is preliminary data.</text>
</comment>
<dbReference type="PATRIC" id="fig|999413.4.peg.2147"/>
<evidence type="ECO:0000313" key="2">
    <source>
        <dbReference type="Proteomes" id="UP000013051"/>
    </source>
</evidence>
<dbReference type="RefSeq" id="WP_002607724.1">
    <property type="nucleotide sequence ID" value="NZ_CAXSUL010000010.1"/>
</dbReference>
<evidence type="ECO:0000313" key="1">
    <source>
        <dbReference type="EMBL" id="ENY87150.1"/>
    </source>
</evidence>
<protein>
    <submittedName>
        <fullName evidence="1">Uncharacterized protein</fullName>
    </submittedName>
</protein>
<dbReference type="Proteomes" id="UP000013051">
    <property type="component" value="Unassembled WGS sequence"/>
</dbReference>
<dbReference type="HOGENOM" id="CLU_2258841_0_0_9"/>